<dbReference type="EMBL" id="JAUHPW010000011">
    <property type="protein sequence ID" value="MDN4476700.1"/>
    <property type="molecule type" value="Genomic_DNA"/>
</dbReference>
<dbReference type="InterPro" id="IPR029063">
    <property type="entry name" value="SAM-dependent_MTases_sf"/>
</dbReference>
<evidence type="ECO:0000313" key="1">
    <source>
        <dbReference type="EMBL" id="MDN4476700.1"/>
    </source>
</evidence>
<sequence length="311" mass="32220">MVHTAEGAARRFIARDVRAVGAALDPSGLRMVRLDVSDESDDAMPLGPDEHPSPVSPGAFAQWVARLGTPGALPNVYLPSEPRLSRPDGDDMFTGPELDAHARRYLTAATDARALRVRGRVLQWIAQRSAVDVAGTLRWASLSCGPAFPLVAAMAGARGVGADVSATFVDTCTDALDASRRVALAHGIDPGAHRFVSVEDQPASPAAVVEAGTQHLVEALALLSTVSPDEAPSALADAYALVRPGGTLVFSVMLDDRPPCAGCAALGWPTGPTLDMAGVAELLAAAGVPCEDALALVPQDGIYAVIQVERP</sequence>
<reference evidence="1" key="1">
    <citation type="submission" date="2023-06" db="EMBL/GenBank/DDBJ databases">
        <title>Sysu t00192.</title>
        <authorList>
            <person name="Gao L."/>
            <person name="Fang B.-Z."/>
            <person name="Li W.-J."/>
        </authorList>
    </citation>
    <scope>NUCLEOTIDE SEQUENCE</scope>
    <source>
        <strain evidence="1">SYSU T00192</strain>
    </source>
</reference>
<keyword evidence="2" id="KW-1185">Reference proteome</keyword>
<evidence type="ECO:0008006" key="3">
    <source>
        <dbReference type="Google" id="ProtNLM"/>
    </source>
</evidence>
<gene>
    <name evidence="1" type="ORF">QQX09_12630</name>
</gene>
<name>A0ABT8GC30_9MICO</name>
<dbReference type="RefSeq" id="WP_301135316.1">
    <property type="nucleotide sequence ID" value="NZ_JAUHPW010000011.1"/>
</dbReference>
<protein>
    <recommendedName>
        <fullName evidence="3">Methyltransferase domain-containing protein</fullName>
    </recommendedName>
</protein>
<dbReference type="Gene3D" id="3.40.50.150">
    <property type="entry name" value="Vaccinia Virus protein VP39"/>
    <property type="match status" value="1"/>
</dbReference>
<dbReference type="SUPFAM" id="SSF53335">
    <property type="entry name" value="S-adenosyl-L-methionine-dependent methyltransferases"/>
    <property type="match status" value="1"/>
</dbReference>
<proteinExistence type="predicted"/>
<organism evidence="1 2">
    <name type="scientific">Demequina litoralis</name>
    <dbReference type="NCBI Taxonomy" id="3051660"/>
    <lineage>
        <taxon>Bacteria</taxon>
        <taxon>Bacillati</taxon>
        <taxon>Actinomycetota</taxon>
        <taxon>Actinomycetes</taxon>
        <taxon>Micrococcales</taxon>
        <taxon>Demequinaceae</taxon>
        <taxon>Demequina</taxon>
    </lineage>
</organism>
<accession>A0ABT8GC30</accession>
<evidence type="ECO:0000313" key="2">
    <source>
        <dbReference type="Proteomes" id="UP001172728"/>
    </source>
</evidence>
<comment type="caution">
    <text evidence="1">The sequence shown here is derived from an EMBL/GenBank/DDBJ whole genome shotgun (WGS) entry which is preliminary data.</text>
</comment>
<dbReference type="Proteomes" id="UP001172728">
    <property type="component" value="Unassembled WGS sequence"/>
</dbReference>